<proteinExistence type="predicted"/>
<dbReference type="EMBL" id="FOWC01000013">
    <property type="protein sequence ID" value="SFQ47499.1"/>
    <property type="molecule type" value="Genomic_DNA"/>
</dbReference>
<reference evidence="1 2" key="1">
    <citation type="submission" date="2016-10" db="EMBL/GenBank/DDBJ databases">
        <authorList>
            <person name="de Groot N.N."/>
        </authorList>
    </citation>
    <scope>NUCLEOTIDE SEQUENCE [LARGE SCALE GENOMIC DNA]</scope>
    <source>
        <strain evidence="1 2">DSM 44637</strain>
    </source>
</reference>
<evidence type="ECO:0000313" key="2">
    <source>
        <dbReference type="Proteomes" id="UP000199137"/>
    </source>
</evidence>
<dbReference type="AlphaFoldDB" id="A0A1I5YTF6"/>
<protein>
    <submittedName>
        <fullName evidence="1">Uncharacterized protein</fullName>
    </submittedName>
</protein>
<gene>
    <name evidence="1" type="ORF">SAMN05421854_11311</name>
</gene>
<accession>A0A1I5YTF6</accession>
<dbReference type="Proteomes" id="UP000199137">
    <property type="component" value="Unassembled WGS sequence"/>
</dbReference>
<evidence type="ECO:0000313" key="1">
    <source>
        <dbReference type="EMBL" id="SFQ47499.1"/>
    </source>
</evidence>
<name>A0A1I5YTF6_9PSEU</name>
<organism evidence="1 2">
    <name type="scientific">Amycolatopsis rubida</name>
    <dbReference type="NCBI Taxonomy" id="112413"/>
    <lineage>
        <taxon>Bacteria</taxon>
        <taxon>Bacillati</taxon>
        <taxon>Actinomycetota</taxon>
        <taxon>Actinomycetes</taxon>
        <taxon>Pseudonocardiales</taxon>
        <taxon>Pseudonocardiaceae</taxon>
        <taxon>Amycolatopsis</taxon>
    </lineage>
</organism>
<sequence length="34" mass="3902">MKFLLVTHMNPEETRQEVMDGHADFIAKIRASGE</sequence>